<dbReference type="HOGENOM" id="CLU_3007714_0_0_5"/>
<accession>Q0FYM4</accession>
<gene>
    <name evidence="1" type="ORF">FP2506_01980</name>
</gene>
<sequence length="56" mass="6138">MLLLIKSFRPPIGSGPWCFEVVPAFGWRREITDGAKGEAEGLEGSVSGVSKERFEL</sequence>
<evidence type="ECO:0000313" key="1">
    <source>
        <dbReference type="EMBL" id="EAU39971.1"/>
    </source>
</evidence>
<comment type="caution">
    <text evidence="1">The sequence shown here is derived from an EMBL/GenBank/DDBJ whole genome shotgun (WGS) entry which is preliminary data.</text>
</comment>
<reference evidence="1 2" key="1">
    <citation type="journal article" date="2010" name="J. Bacteriol.">
        <title>Genome sequence of Fulvimarina pelagi HTCC2506T, a Mn(II)-oxidizing alphaproteobacterium possessing an aerobic anoxygenic photosynthetic gene cluster and Xanthorhodopsin.</title>
        <authorList>
            <person name="Kang I."/>
            <person name="Oh H.M."/>
            <person name="Lim S.I."/>
            <person name="Ferriera S."/>
            <person name="Giovannoni S.J."/>
            <person name="Cho J.C."/>
        </authorList>
    </citation>
    <scope>NUCLEOTIDE SEQUENCE [LARGE SCALE GENOMIC DNA]</scope>
    <source>
        <strain evidence="1 2">HTCC2506</strain>
    </source>
</reference>
<protein>
    <submittedName>
        <fullName evidence="1">Uncharacterized protein</fullName>
    </submittedName>
</protein>
<proteinExistence type="predicted"/>
<dbReference type="AlphaFoldDB" id="Q0FYM4"/>
<name>Q0FYM4_9HYPH</name>
<evidence type="ECO:0000313" key="2">
    <source>
        <dbReference type="Proteomes" id="UP000004310"/>
    </source>
</evidence>
<dbReference type="Proteomes" id="UP000004310">
    <property type="component" value="Unassembled WGS sequence"/>
</dbReference>
<dbReference type="EMBL" id="AATP01000010">
    <property type="protein sequence ID" value="EAU39971.1"/>
    <property type="molecule type" value="Genomic_DNA"/>
</dbReference>
<keyword evidence="2" id="KW-1185">Reference proteome</keyword>
<organism evidence="1 2">
    <name type="scientific">Fulvimarina pelagi HTCC2506</name>
    <dbReference type="NCBI Taxonomy" id="314231"/>
    <lineage>
        <taxon>Bacteria</taxon>
        <taxon>Pseudomonadati</taxon>
        <taxon>Pseudomonadota</taxon>
        <taxon>Alphaproteobacteria</taxon>
        <taxon>Hyphomicrobiales</taxon>
        <taxon>Aurantimonadaceae</taxon>
        <taxon>Fulvimarina</taxon>
    </lineage>
</organism>